<dbReference type="Pfam" id="PF18906">
    <property type="entry name" value="Phage_tube_2"/>
    <property type="match status" value="1"/>
</dbReference>
<dbReference type="EMBL" id="SBAP01000026">
    <property type="protein sequence ID" value="RXZ68560.1"/>
    <property type="molecule type" value="Genomic_DNA"/>
</dbReference>
<comment type="caution">
    <text evidence="1">The sequence shown here is derived from an EMBL/GenBank/DDBJ whole genome shotgun (WGS) entry which is preliminary data.</text>
</comment>
<evidence type="ECO:0000313" key="1">
    <source>
        <dbReference type="EMBL" id="RXZ68560.1"/>
    </source>
</evidence>
<sequence length="308" mass="33847">MDVRFLVGKQSGDGTAQVTDMTVLDATSYSVMPKTNKVSSQAIGSGRWERDGFISKMDVSGDVTIEANTGQLEILLEGAGFKGTKKTKNLEFLPDKFEKFLTFAMDNIEDDISEYAQDCLVSSLKLSAQMESFVTATASVIGKQHTVNENKMSIQPKVAKGESLICLGAVLKEKESDVTAKIESIDLTIDNKLEGKASLNSIYNKVIRQSDRGSVTLDISFNSFDKESYKNGHELLKKNGSYKVELTFAESTTPTKLVKIELPKVKLSQAPEAKDLERAGGMTKQLTAYYDEATKSPIKITFENYPEA</sequence>
<evidence type="ECO:0000313" key="2">
    <source>
        <dbReference type="Proteomes" id="UP000289216"/>
    </source>
</evidence>
<protein>
    <submittedName>
        <fullName evidence="1">Uncharacterized protein</fullName>
    </submittedName>
</protein>
<organism evidence="1 2">
    <name type="scientific">Fusobacterium necrophorum</name>
    <dbReference type="NCBI Taxonomy" id="859"/>
    <lineage>
        <taxon>Bacteria</taxon>
        <taxon>Fusobacteriati</taxon>
        <taxon>Fusobacteriota</taxon>
        <taxon>Fusobacteriia</taxon>
        <taxon>Fusobacteriales</taxon>
        <taxon>Fusobacteriaceae</taxon>
        <taxon>Fusobacterium</taxon>
    </lineage>
</organism>
<dbReference type="AlphaFoldDB" id="A0A4Q2KVL2"/>
<reference evidence="1 2" key="1">
    <citation type="submission" date="2019-01" db="EMBL/GenBank/DDBJ databases">
        <title>Fusobacterium necrophorum Isolated From the Uterus of Dairy Cows.</title>
        <authorList>
            <person name="Francis A.M."/>
        </authorList>
    </citation>
    <scope>NUCLEOTIDE SEQUENCE [LARGE SCALE GENOMIC DNA]</scope>
    <source>
        <strain evidence="1 2">KG35</strain>
    </source>
</reference>
<dbReference type="InterPro" id="IPR044000">
    <property type="entry name" value="Phage_tube_2"/>
</dbReference>
<proteinExistence type="predicted"/>
<name>A0A4Q2KVL2_9FUSO</name>
<accession>A0A4Q2KVL2</accession>
<dbReference type="Proteomes" id="UP000289216">
    <property type="component" value="Unassembled WGS sequence"/>
</dbReference>
<gene>
    <name evidence="1" type="ORF">EPT53_09395</name>
</gene>
<dbReference type="RefSeq" id="WP_129491615.1">
    <property type="nucleotide sequence ID" value="NZ_SBAP01000026.1"/>
</dbReference>